<evidence type="ECO:0000256" key="1">
    <source>
        <dbReference type="SAM" id="MobiDB-lite"/>
    </source>
</evidence>
<dbReference type="AlphaFoldDB" id="A0A2X0NYM8"/>
<reference evidence="2 3" key="1">
    <citation type="submission" date="2016-11" db="EMBL/GenBank/DDBJ databases">
        <authorList>
            <person name="Jaros S."/>
            <person name="Januszkiewicz K."/>
            <person name="Wedrychowicz H."/>
        </authorList>
    </citation>
    <scope>NUCLEOTIDE SEQUENCE [LARGE SCALE GENOMIC DNA]</scope>
</reference>
<proteinExistence type="predicted"/>
<feature type="compositionally biased region" description="Basic and acidic residues" evidence="1">
    <location>
        <begin position="11"/>
        <end position="29"/>
    </location>
</feature>
<evidence type="ECO:0000313" key="3">
    <source>
        <dbReference type="Proteomes" id="UP000249464"/>
    </source>
</evidence>
<gene>
    <name evidence="2" type="primary">BQ5605_C003g02346</name>
    <name evidence="2" type="ORF">BQ5605_C003G02346</name>
</gene>
<feature type="region of interest" description="Disordered" evidence="1">
    <location>
        <begin position="1"/>
        <end position="36"/>
    </location>
</feature>
<organism evidence="2 3">
    <name type="scientific">Microbotryum silenes-dioicae</name>
    <dbReference type="NCBI Taxonomy" id="796604"/>
    <lineage>
        <taxon>Eukaryota</taxon>
        <taxon>Fungi</taxon>
        <taxon>Dikarya</taxon>
        <taxon>Basidiomycota</taxon>
        <taxon>Pucciniomycotina</taxon>
        <taxon>Microbotryomycetes</taxon>
        <taxon>Microbotryales</taxon>
        <taxon>Microbotryaceae</taxon>
        <taxon>Microbotryum</taxon>
    </lineage>
</organism>
<name>A0A2X0NYM8_9BASI</name>
<dbReference type="EMBL" id="FQNC01000042">
    <property type="protein sequence ID" value="SGY40279.1"/>
    <property type="molecule type" value="Genomic_DNA"/>
</dbReference>
<keyword evidence="3" id="KW-1185">Reference proteome</keyword>
<sequence length="121" mass="13182">MVANDGASEGRPARNDAHTDSEGSVESRVDMTQGTCWSGLPQTEVWHVGRGRGSRAHGYVVGSGGPEKEFTGQPIMRRRSIGPVIRSSLPYDMLLVAEGQLHLIYMLITEEGMKKVDINAE</sequence>
<evidence type="ECO:0000313" key="2">
    <source>
        <dbReference type="EMBL" id="SGY40279.1"/>
    </source>
</evidence>
<dbReference type="Proteomes" id="UP000249464">
    <property type="component" value="Unassembled WGS sequence"/>
</dbReference>
<accession>A0A2X0NYM8</accession>
<protein>
    <submittedName>
        <fullName evidence="2">BQ5605_C003g02346 protein</fullName>
    </submittedName>
</protein>